<reference evidence="2" key="2">
    <citation type="journal article" date="2007" name="Science">
        <title>Genome sequence of Aedes aegypti, a major arbovirus vector.</title>
        <authorList>
            <person name="Nene V."/>
            <person name="Wortman J.R."/>
            <person name="Lawson D."/>
            <person name="Haas B."/>
            <person name="Kodira C."/>
            <person name="Tu Z.J."/>
            <person name="Loftus B."/>
            <person name="Xi Z."/>
            <person name="Megy K."/>
            <person name="Grabherr M."/>
            <person name="Ren Q."/>
            <person name="Zdobnov E.M."/>
            <person name="Lobo N.F."/>
            <person name="Campbell K.S."/>
            <person name="Brown S.E."/>
            <person name="Bonaldo M.F."/>
            <person name="Zhu J."/>
            <person name="Sinkins S.P."/>
            <person name="Hogenkamp D.G."/>
            <person name="Amedeo P."/>
            <person name="Arensburger P."/>
            <person name="Atkinson P.W."/>
            <person name="Bidwell S."/>
            <person name="Biedler J."/>
            <person name="Birney E."/>
            <person name="Bruggner R.V."/>
            <person name="Costas J."/>
            <person name="Coy M.R."/>
            <person name="Crabtree J."/>
            <person name="Crawford M."/>
            <person name="Debruyn B."/>
            <person name="Decaprio D."/>
            <person name="Eiglmeier K."/>
            <person name="Eisenstadt E."/>
            <person name="El-Dorry H."/>
            <person name="Gelbart W.M."/>
            <person name="Gomes S.L."/>
            <person name="Hammond M."/>
            <person name="Hannick L.I."/>
            <person name="Hogan J.R."/>
            <person name="Holmes M.H."/>
            <person name="Jaffe D."/>
            <person name="Johnston J.S."/>
            <person name="Kennedy R.C."/>
            <person name="Koo H."/>
            <person name="Kravitz S."/>
            <person name="Kriventseva E.V."/>
            <person name="Kulp D."/>
            <person name="Labutti K."/>
            <person name="Lee E."/>
            <person name="Li S."/>
            <person name="Lovin D.D."/>
            <person name="Mao C."/>
            <person name="Mauceli E."/>
            <person name="Menck C.F."/>
            <person name="Miller J.R."/>
            <person name="Montgomery P."/>
            <person name="Mori A."/>
            <person name="Nascimento A.L."/>
            <person name="Naveira H.F."/>
            <person name="Nusbaum C."/>
            <person name="O'leary S."/>
            <person name="Orvis J."/>
            <person name="Pertea M."/>
            <person name="Quesneville H."/>
            <person name="Reidenbach K.R."/>
            <person name="Rogers Y.H."/>
            <person name="Roth C.W."/>
            <person name="Schneider J.R."/>
            <person name="Schatz M."/>
            <person name="Shumway M."/>
            <person name="Stanke M."/>
            <person name="Stinson E.O."/>
            <person name="Tubio J.M."/>
            <person name="Vanzee J.P."/>
            <person name="Verjovski-Almeida S."/>
            <person name="Werner D."/>
            <person name="White O."/>
            <person name="Wyder S."/>
            <person name="Zeng Q."/>
            <person name="Zhao Q."/>
            <person name="Zhao Y."/>
            <person name="Hill C.A."/>
            <person name="Raikhel A.S."/>
            <person name="Soares M.B."/>
            <person name="Knudson D.L."/>
            <person name="Lee N.H."/>
            <person name="Galagan J."/>
            <person name="Salzberg S.L."/>
            <person name="Paulsen I.T."/>
            <person name="Dimopoulos G."/>
            <person name="Collins F.H."/>
            <person name="Birren B."/>
            <person name="Fraser-Liggett C.M."/>
            <person name="Severson D.W."/>
        </authorList>
    </citation>
    <scope>NUCLEOTIDE SEQUENCE [LARGE SCALE GENOMIC DNA]</scope>
    <source>
        <strain evidence="2">Liverpool</strain>
    </source>
</reference>
<protein>
    <submittedName>
        <fullName evidence="2">AAEL001589-PA</fullName>
    </submittedName>
</protein>
<evidence type="ECO:0000313" key="3">
    <source>
        <dbReference type="Proteomes" id="UP000682892"/>
    </source>
</evidence>
<organism evidence="2 3">
    <name type="scientific">Aedes aegypti</name>
    <name type="common">Yellowfever mosquito</name>
    <name type="synonym">Culex aegypti</name>
    <dbReference type="NCBI Taxonomy" id="7159"/>
    <lineage>
        <taxon>Eukaryota</taxon>
        <taxon>Metazoa</taxon>
        <taxon>Ecdysozoa</taxon>
        <taxon>Arthropoda</taxon>
        <taxon>Hexapoda</taxon>
        <taxon>Insecta</taxon>
        <taxon>Pterygota</taxon>
        <taxon>Neoptera</taxon>
        <taxon>Endopterygota</taxon>
        <taxon>Diptera</taxon>
        <taxon>Nematocera</taxon>
        <taxon>Culicoidea</taxon>
        <taxon>Culicidae</taxon>
        <taxon>Culicinae</taxon>
        <taxon>Aedini</taxon>
        <taxon>Aedes</taxon>
        <taxon>Stegomyia</taxon>
    </lineage>
</organism>
<feature type="region of interest" description="Disordered" evidence="1">
    <location>
        <begin position="1"/>
        <end position="20"/>
    </location>
</feature>
<evidence type="ECO:0000313" key="2">
    <source>
        <dbReference type="EMBL" id="EAT47343.1"/>
    </source>
</evidence>
<evidence type="ECO:0000256" key="1">
    <source>
        <dbReference type="SAM" id="MobiDB-lite"/>
    </source>
</evidence>
<accession>Q17KR5</accession>
<dbReference type="EMBL" id="CH477221">
    <property type="protein sequence ID" value="EAT47343.1"/>
    <property type="molecule type" value="Genomic_DNA"/>
</dbReference>
<dbReference type="Proteomes" id="UP000682892">
    <property type="component" value="Chromosome 3"/>
</dbReference>
<sequence>MASVFAKTKQLEHGKTGTKQEAASWQFVVIIPDKRSGTRFTCSIGIRLAMKGQRQKASRSCRLETAWNHHQQKTSARVLY</sequence>
<dbReference type="PaxDb" id="7159-AAEL001589-PA"/>
<proteinExistence type="predicted"/>
<reference evidence="2" key="3">
    <citation type="submission" date="2012-09" db="EMBL/GenBank/DDBJ databases">
        <authorList>
            <consortium name="VectorBase"/>
        </authorList>
    </citation>
    <scope>NUCLEOTIDE SEQUENCE</scope>
    <source>
        <strain evidence="2">Liverpool</strain>
    </source>
</reference>
<gene>
    <name evidence="2" type="ORF">AaeL_AAEL001589</name>
</gene>
<reference evidence="2" key="1">
    <citation type="submission" date="2005-10" db="EMBL/GenBank/DDBJ databases">
        <authorList>
            <person name="Loftus B.J."/>
            <person name="Nene V.M."/>
            <person name="Hannick L.I."/>
            <person name="Bidwell S."/>
            <person name="Haas B."/>
            <person name="Amedeo P."/>
            <person name="Orvis J."/>
            <person name="Wortman J.R."/>
            <person name="White O.R."/>
            <person name="Salzberg S."/>
            <person name="Shumway M."/>
            <person name="Koo H."/>
            <person name="Zhao Y."/>
            <person name="Holmes M."/>
            <person name="Miller J."/>
            <person name="Schatz M."/>
            <person name="Pop M."/>
            <person name="Pai G."/>
            <person name="Utterback T."/>
            <person name="Rogers Y.-H."/>
            <person name="Kravitz S."/>
            <person name="Fraser C.M."/>
        </authorList>
    </citation>
    <scope>NUCLEOTIDE SEQUENCE</scope>
    <source>
        <strain evidence="2">Liverpool</strain>
    </source>
</reference>
<dbReference type="HOGENOM" id="CLU_2591694_0_0_1"/>
<dbReference type="AlphaFoldDB" id="Q17KR5"/>
<name>Q17KR5_AEDAE</name>